<evidence type="ECO:0000256" key="1">
    <source>
        <dbReference type="SAM" id="MobiDB-lite"/>
    </source>
</evidence>
<dbReference type="AlphaFoldDB" id="A0AAV7LPF9"/>
<feature type="region of interest" description="Disordered" evidence="1">
    <location>
        <begin position="150"/>
        <end position="189"/>
    </location>
</feature>
<comment type="caution">
    <text evidence="2">The sequence shown here is derived from an EMBL/GenBank/DDBJ whole genome shotgun (WGS) entry which is preliminary data.</text>
</comment>
<gene>
    <name evidence="2" type="ORF">NDU88_006557</name>
</gene>
<evidence type="ECO:0000313" key="2">
    <source>
        <dbReference type="EMBL" id="KAJ1093456.1"/>
    </source>
</evidence>
<keyword evidence="3" id="KW-1185">Reference proteome</keyword>
<evidence type="ECO:0000313" key="3">
    <source>
        <dbReference type="Proteomes" id="UP001066276"/>
    </source>
</evidence>
<protein>
    <submittedName>
        <fullName evidence="2">Uncharacterized protein</fullName>
    </submittedName>
</protein>
<sequence length="189" mass="21203">MGRGRGVRAWGEACSRCRTPPDEDKPAGEPLPGIAVKERTRNDDTFQELAEFSTGAAVRGPCRDAWSPSRVPRGTWLRQVHDKLQPPPRLQFAVPGRFHPRGLRAGPFRSSARGEWRPLTASRRFWAWPRHVPCPPPVGAREKAHIVLRQGGAPRWATRGPGPPQVSARSLQPQARGSQRRRARARSWR</sequence>
<dbReference type="EMBL" id="JANPWB010000015">
    <property type="protein sequence ID" value="KAJ1093456.1"/>
    <property type="molecule type" value="Genomic_DNA"/>
</dbReference>
<dbReference type="Proteomes" id="UP001066276">
    <property type="component" value="Chromosome 11"/>
</dbReference>
<organism evidence="2 3">
    <name type="scientific">Pleurodeles waltl</name>
    <name type="common">Iberian ribbed newt</name>
    <dbReference type="NCBI Taxonomy" id="8319"/>
    <lineage>
        <taxon>Eukaryota</taxon>
        <taxon>Metazoa</taxon>
        <taxon>Chordata</taxon>
        <taxon>Craniata</taxon>
        <taxon>Vertebrata</taxon>
        <taxon>Euteleostomi</taxon>
        <taxon>Amphibia</taxon>
        <taxon>Batrachia</taxon>
        <taxon>Caudata</taxon>
        <taxon>Salamandroidea</taxon>
        <taxon>Salamandridae</taxon>
        <taxon>Pleurodelinae</taxon>
        <taxon>Pleurodeles</taxon>
    </lineage>
</organism>
<proteinExistence type="predicted"/>
<feature type="compositionally biased region" description="Basic residues" evidence="1">
    <location>
        <begin position="178"/>
        <end position="189"/>
    </location>
</feature>
<accession>A0AAV7LPF9</accession>
<name>A0AAV7LPF9_PLEWA</name>
<reference evidence="2" key="1">
    <citation type="journal article" date="2022" name="bioRxiv">
        <title>Sequencing and chromosome-scale assembly of the giantPleurodeles waltlgenome.</title>
        <authorList>
            <person name="Brown T."/>
            <person name="Elewa A."/>
            <person name="Iarovenko S."/>
            <person name="Subramanian E."/>
            <person name="Araus A.J."/>
            <person name="Petzold A."/>
            <person name="Susuki M."/>
            <person name="Suzuki K.-i.T."/>
            <person name="Hayashi T."/>
            <person name="Toyoda A."/>
            <person name="Oliveira C."/>
            <person name="Osipova E."/>
            <person name="Leigh N.D."/>
            <person name="Simon A."/>
            <person name="Yun M.H."/>
        </authorList>
    </citation>
    <scope>NUCLEOTIDE SEQUENCE</scope>
    <source>
        <strain evidence="2">20211129_DDA</strain>
        <tissue evidence="2">Liver</tissue>
    </source>
</reference>